<organism evidence="4 5">
    <name type="scientific">Candidatus Buchananbacteria bacterium RIFCSPHIGHO2_01_FULL_39_8</name>
    <dbReference type="NCBI Taxonomy" id="1797533"/>
    <lineage>
        <taxon>Bacteria</taxon>
        <taxon>Candidatus Buchananiibacteriota</taxon>
    </lineage>
</organism>
<dbReference type="STRING" id="1797533.A2731_04020"/>
<dbReference type="InterPro" id="IPR001647">
    <property type="entry name" value="HTH_TetR"/>
</dbReference>
<dbReference type="InterPro" id="IPR009057">
    <property type="entry name" value="Homeodomain-like_sf"/>
</dbReference>
<dbReference type="SUPFAM" id="SSF48498">
    <property type="entry name" value="Tetracyclin repressor-like, C-terminal domain"/>
    <property type="match status" value="1"/>
</dbReference>
<dbReference type="PROSITE" id="PS50977">
    <property type="entry name" value="HTH_TETR_2"/>
    <property type="match status" value="1"/>
</dbReference>
<comment type="caution">
    <text evidence="4">The sequence shown here is derived from an EMBL/GenBank/DDBJ whole genome shotgun (WGS) entry which is preliminary data.</text>
</comment>
<evidence type="ECO:0000256" key="2">
    <source>
        <dbReference type="PROSITE-ProRule" id="PRU00335"/>
    </source>
</evidence>
<dbReference type="EMBL" id="MHIC01000018">
    <property type="protein sequence ID" value="OGY45123.1"/>
    <property type="molecule type" value="Genomic_DNA"/>
</dbReference>
<dbReference type="PANTHER" id="PTHR43479">
    <property type="entry name" value="ACREF/ENVCD OPERON REPRESSOR-RELATED"/>
    <property type="match status" value="1"/>
</dbReference>
<dbReference type="Pfam" id="PF00440">
    <property type="entry name" value="TetR_N"/>
    <property type="match status" value="1"/>
</dbReference>
<gene>
    <name evidence="4" type="ORF">A2731_04020</name>
</gene>
<dbReference type="AlphaFoldDB" id="A0A1G1XYG2"/>
<evidence type="ECO:0000313" key="5">
    <source>
        <dbReference type="Proteomes" id="UP000176241"/>
    </source>
</evidence>
<sequence>MTQENTTITKKKLEDIALQLFAQVGYDKASVNTIVAKAKVSKGAFYYYFDSKEEILNSVLEQYGQRVREIVEEIADNKSLSGLEKFNLAFAKIQQYKAENIDRLLKMSRMMEDSDNKFQSKFIEKLLEYINGPFTRIIKQGVREGDFNTDYPEEMMGSIMYLAIYLKDSTKEFIFNPKKALMNIKTLIRKYNFILDVVNRILGAKKGAVKISTKSIKDIYKIIGKKLSNQ</sequence>
<feature type="domain" description="HTH tetR-type" evidence="3">
    <location>
        <begin position="7"/>
        <end position="67"/>
    </location>
</feature>
<dbReference type="PANTHER" id="PTHR43479:SF11">
    <property type="entry name" value="ACREF_ENVCD OPERON REPRESSOR-RELATED"/>
    <property type="match status" value="1"/>
</dbReference>
<proteinExistence type="predicted"/>
<dbReference type="Gene3D" id="1.10.357.10">
    <property type="entry name" value="Tetracycline Repressor, domain 2"/>
    <property type="match status" value="1"/>
</dbReference>
<dbReference type="PROSITE" id="PS01081">
    <property type="entry name" value="HTH_TETR_1"/>
    <property type="match status" value="1"/>
</dbReference>
<feature type="DNA-binding region" description="H-T-H motif" evidence="2">
    <location>
        <begin position="30"/>
        <end position="49"/>
    </location>
</feature>
<evidence type="ECO:0000256" key="1">
    <source>
        <dbReference type="ARBA" id="ARBA00023125"/>
    </source>
</evidence>
<keyword evidence="1 2" id="KW-0238">DNA-binding</keyword>
<dbReference type="GO" id="GO:0003677">
    <property type="term" value="F:DNA binding"/>
    <property type="evidence" value="ECO:0007669"/>
    <property type="project" value="UniProtKB-UniRule"/>
</dbReference>
<name>A0A1G1XYG2_9BACT</name>
<dbReference type="InterPro" id="IPR050624">
    <property type="entry name" value="HTH-type_Tx_Regulator"/>
</dbReference>
<reference evidence="4 5" key="1">
    <citation type="journal article" date="2016" name="Nat. Commun.">
        <title>Thousands of microbial genomes shed light on interconnected biogeochemical processes in an aquifer system.</title>
        <authorList>
            <person name="Anantharaman K."/>
            <person name="Brown C.T."/>
            <person name="Hug L.A."/>
            <person name="Sharon I."/>
            <person name="Castelle C.J."/>
            <person name="Probst A.J."/>
            <person name="Thomas B.C."/>
            <person name="Singh A."/>
            <person name="Wilkins M.J."/>
            <person name="Karaoz U."/>
            <person name="Brodie E.L."/>
            <person name="Williams K.H."/>
            <person name="Hubbard S.S."/>
            <person name="Banfield J.F."/>
        </authorList>
    </citation>
    <scope>NUCLEOTIDE SEQUENCE [LARGE SCALE GENOMIC DNA]</scope>
</reference>
<dbReference type="PRINTS" id="PR00455">
    <property type="entry name" value="HTHTETR"/>
</dbReference>
<evidence type="ECO:0000313" key="4">
    <source>
        <dbReference type="EMBL" id="OGY45123.1"/>
    </source>
</evidence>
<evidence type="ECO:0000259" key="3">
    <source>
        <dbReference type="PROSITE" id="PS50977"/>
    </source>
</evidence>
<protein>
    <recommendedName>
        <fullName evidence="3">HTH tetR-type domain-containing protein</fullName>
    </recommendedName>
</protein>
<dbReference type="Proteomes" id="UP000176241">
    <property type="component" value="Unassembled WGS sequence"/>
</dbReference>
<dbReference type="InterPro" id="IPR023772">
    <property type="entry name" value="DNA-bd_HTH_TetR-type_CS"/>
</dbReference>
<accession>A0A1G1XYG2</accession>
<dbReference type="InterPro" id="IPR036271">
    <property type="entry name" value="Tet_transcr_reg_TetR-rel_C_sf"/>
</dbReference>
<dbReference type="SUPFAM" id="SSF46689">
    <property type="entry name" value="Homeodomain-like"/>
    <property type="match status" value="1"/>
</dbReference>